<name>A0A6A6SS60_9PLEO</name>
<dbReference type="Pfam" id="PF20174">
    <property type="entry name" value="DUF6540"/>
    <property type="match status" value="1"/>
</dbReference>
<dbReference type="AlphaFoldDB" id="A0A6A6SS60"/>
<organism evidence="1 2">
    <name type="scientific">Lophiostoma macrostomum CBS 122681</name>
    <dbReference type="NCBI Taxonomy" id="1314788"/>
    <lineage>
        <taxon>Eukaryota</taxon>
        <taxon>Fungi</taxon>
        <taxon>Dikarya</taxon>
        <taxon>Ascomycota</taxon>
        <taxon>Pezizomycotina</taxon>
        <taxon>Dothideomycetes</taxon>
        <taxon>Pleosporomycetidae</taxon>
        <taxon>Pleosporales</taxon>
        <taxon>Lophiostomataceae</taxon>
        <taxon>Lophiostoma</taxon>
    </lineage>
</organism>
<protein>
    <submittedName>
        <fullName evidence="1">Uncharacterized protein</fullName>
    </submittedName>
</protein>
<proteinExistence type="predicted"/>
<sequence>MATRTLYLITYRRVLRERTHFAIWAPYKEEGGTGTLIQVLGAPMAGYGLEFKRAYSPAAADEPKEMIPLAKIDAQLLGHWTGTPSTDSTPRGNLESIAAQIPPPGISRNFLAPVNDTTNRRCQEWTMDFLRRLVAVGYLDNSVIDTVQAQRDPPDHGIFSLQGGLKKAAQPAHDGIPWVWDDEHRRYRYWNGSEWVWIS</sequence>
<reference evidence="1" key="1">
    <citation type="journal article" date="2020" name="Stud. Mycol.">
        <title>101 Dothideomycetes genomes: a test case for predicting lifestyles and emergence of pathogens.</title>
        <authorList>
            <person name="Haridas S."/>
            <person name="Albert R."/>
            <person name="Binder M."/>
            <person name="Bloem J."/>
            <person name="Labutti K."/>
            <person name="Salamov A."/>
            <person name="Andreopoulos B."/>
            <person name="Baker S."/>
            <person name="Barry K."/>
            <person name="Bills G."/>
            <person name="Bluhm B."/>
            <person name="Cannon C."/>
            <person name="Castanera R."/>
            <person name="Culley D."/>
            <person name="Daum C."/>
            <person name="Ezra D."/>
            <person name="Gonzalez J."/>
            <person name="Henrissat B."/>
            <person name="Kuo A."/>
            <person name="Liang C."/>
            <person name="Lipzen A."/>
            <person name="Lutzoni F."/>
            <person name="Magnuson J."/>
            <person name="Mondo S."/>
            <person name="Nolan M."/>
            <person name="Ohm R."/>
            <person name="Pangilinan J."/>
            <person name="Park H.-J."/>
            <person name="Ramirez L."/>
            <person name="Alfaro M."/>
            <person name="Sun H."/>
            <person name="Tritt A."/>
            <person name="Yoshinaga Y."/>
            <person name="Zwiers L.-H."/>
            <person name="Turgeon B."/>
            <person name="Goodwin S."/>
            <person name="Spatafora J."/>
            <person name="Crous P."/>
            <person name="Grigoriev I."/>
        </authorList>
    </citation>
    <scope>NUCLEOTIDE SEQUENCE</scope>
    <source>
        <strain evidence="1">CBS 122681</strain>
    </source>
</reference>
<dbReference type="InterPro" id="IPR046670">
    <property type="entry name" value="DUF6540"/>
</dbReference>
<gene>
    <name evidence="1" type="ORF">K491DRAFT_139372</name>
</gene>
<evidence type="ECO:0000313" key="2">
    <source>
        <dbReference type="Proteomes" id="UP000799324"/>
    </source>
</evidence>
<dbReference type="EMBL" id="MU004457">
    <property type="protein sequence ID" value="KAF2650382.1"/>
    <property type="molecule type" value="Genomic_DNA"/>
</dbReference>
<dbReference type="OrthoDB" id="1658288at2759"/>
<dbReference type="Proteomes" id="UP000799324">
    <property type="component" value="Unassembled WGS sequence"/>
</dbReference>
<evidence type="ECO:0000313" key="1">
    <source>
        <dbReference type="EMBL" id="KAF2650382.1"/>
    </source>
</evidence>
<accession>A0A6A6SS60</accession>
<keyword evidence="2" id="KW-1185">Reference proteome</keyword>